<gene>
    <name evidence="2" type="ORF">RF11_09666</name>
</gene>
<evidence type="ECO:0000313" key="3">
    <source>
        <dbReference type="Proteomes" id="UP000031668"/>
    </source>
</evidence>
<name>A0A0C2J1T6_THEKT</name>
<accession>A0A0C2J1T6</accession>
<keyword evidence="3" id="KW-1185">Reference proteome</keyword>
<dbReference type="OrthoDB" id="191037at2759"/>
<reference evidence="2 3" key="1">
    <citation type="journal article" date="2014" name="Genome Biol. Evol.">
        <title>The genome of the myxosporean Thelohanellus kitauei shows adaptations to nutrient acquisition within its fish host.</title>
        <authorList>
            <person name="Yang Y."/>
            <person name="Xiong J."/>
            <person name="Zhou Z."/>
            <person name="Huo F."/>
            <person name="Miao W."/>
            <person name="Ran C."/>
            <person name="Liu Y."/>
            <person name="Zhang J."/>
            <person name="Feng J."/>
            <person name="Wang M."/>
            <person name="Wang M."/>
            <person name="Wang L."/>
            <person name="Yao B."/>
        </authorList>
    </citation>
    <scope>NUCLEOTIDE SEQUENCE [LARGE SCALE GENOMIC DNA]</scope>
    <source>
        <strain evidence="2">Wuqing</strain>
    </source>
</reference>
<dbReference type="InterPro" id="IPR006652">
    <property type="entry name" value="Kelch_1"/>
</dbReference>
<evidence type="ECO:0000313" key="2">
    <source>
        <dbReference type="EMBL" id="KII63052.1"/>
    </source>
</evidence>
<keyword evidence="1" id="KW-0880">Kelch repeat</keyword>
<dbReference type="AlphaFoldDB" id="A0A0C2J1T6"/>
<dbReference type="Pfam" id="PF01344">
    <property type="entry name" value="Kelch_1"/>
    <property type="match status" value="1"/>
</dbReference>
<dbReference type="InterPro" id="IPR015915">
    <property type="entry name" value="Kelch-typ_b-propeller"/>
</dbReference>
<dbReference type="Gene3D" id="2.120.10.80">
    <property type="entry name" value="Kelch-type beta propeller"/>
    <property type="match status" value="1"/>
</dbReference>
<protein>
    <recommendedName>
        <fullName evidence="4">Kelch domain-containing protein 10</fullName>
    </recommendedName>
</protein>
<dbReference type="EMBL" id="JWZT01004793">
    <property type="protein sequence ID" value="KII63052.1"/>
    <property type="molecule type" value="Genomic_DNA"/>
</dbReference>
<evidence type="ECO:0000256" key="1">
    <source>
        <dbReference type="ARBA" id="ARBA00022441"/>
    </source>
</evidence>
<dbReference type="SUPFAM" id="SSF117281">
    <property type="entry name" value="Kelch motif"/>
    <property type="match status" value="1"/>
</dbReference>
<organism evidence="2 3">
    <name type="scientific">Thelohanellus kitauei</name>
    <name type="common">Myxosporean</name>
    <dbReference type="NCBI Taxonomy" id="669202"/>
    <lineage>
        <taxon>Eukaryota</taxon>
        <taxon>Metazoa</taxon>
        <taxon>Cnidaria</taxon>
        <taxon>Myxozoa</taxon>
        <taxon>Myxosporea</taxon>
        <taxon>Bivalvulida</taxon>
        <taxon>Platysporina</taxon>
        <taxon>Myxobolidae</taxon>
        <taxon>Thelohanellus</taxon>
    </lineage>
</organism>
<dbReference type="Proteomes" id="UP000031668">
    <property type="component" value="Unassembled WGS sequence"/>
</dbReference>
<sequence>MYDSCILYHNECLYIVGGFTDGHFLDKMFKFCLKTSRWTLVPQNGPTLSSMKRIFPTWTTRQTNSKDRQFPLDSNYVSFAFSSTFGYLSCGENLFGSSHQIWKIDLESLEWFKLDYVSKCFISFLTSGIFMHKMAVVADSTLYVFNVGCHIPFCSFRLVRFAVQSPALYGLCLETIARSPNVRSIAESLPASIVDELNINSTD</sequence>
<comment type="caution">
    <text evidence="2">The sequence shown here is derived from an EMBL/GenBank/DDBJ whole genome shotgun (WGS) entry which is preliminary data.</text>
</comment>
<evidence type="ECO:0008006" key="4">
    <source>
        <dbReference type="Google" id="ProtNLM"/>
    </source>
</evidence>
<proteinExistence type="predicted"/>